<keyword evidence="2" id="KW-0472">Membrane</keyword>
<feature type="region of interest" description="Disordered" evidence="1">
    <location>
        <begin position="74"/>
        <end position="94"/>
    </location>
</feature>
<organism evidence="3 4">
    <name type="scientific">Corchorus olitorius</name>
    <dbReference type="NCBI Taxonomy" id="93759"/>
    <lineage>
        <taxon>Eukaryota</taxon>
        <taxon>Viridiplantae</taxon>
        <taxon>Streptophyta</taxon>
        <taxon>Embryophyta</taxon>
        <taxon>Tracheophyta</taxon>
        <taxon>Spermatophyta</taxon>
        <taxon>Magnoliopsida</taxon>
        <taxon>eudicotyledons</taxon>
        <taxon>Gunneridae</taxon>
        <taxon>Pentapetalae</taxon>
        <taxon>rosids</taxon>
        <taxon>malvids</taxon>
        <taxon>Malvales</taxon>
        <taxon>Malvaceae</taxon>
        <taxon>Grewioideae</taxon>
        <taxon>Apeibeae</taxon>
        <taxon>Corchorus</taxon>
    </lineage>
</organism>
<dbReference type="AlphaFoldDB" id="A0A1R3L4C0"/>
<keyword evidence="2" id="KW-1133">Transmembrane helix</keyword>
<name>A0A1R3L4C0_9ROSI</name>
<accession>A0A1R3L4C0</accession>
<evidence type="ECO:0000256" key="1">
    <source>
        <dbReference type="SAM" id="MobiDB-lite"/>
    </source>
</evidence>
<keyword evidence="4" id="KW-1185">Reference proteome</keyword>
<feature type="region of interest" description="Disordered" evidence="1">
    <location>
        <begin position="1"/>
        <end position="28"/>
    </location>
</feature>
<dbReference type="Proteomes" id="UP000187203">
    <property type="component" value="Unassembled WGS sequence"/>
</dbReference>
<feature type="compositionally biased region" description="Basic residues" evidence="1">
    <location>
        <begin position="76"/>
        <end position="94"/>
    </location>
</feature>
<gene>
    <name evidence="3" type="ORF">COLO4_00232</name>
</gene>
<keyword evidence="2" id="KW-0812">Transmembrane</keyword>
<evidence type="ECO:0000256" key="2">
    <source>
        <dbReference type="SAM" id="Phobius"/>
    </source>
</evidence>
<evidence type="ECO:0008006" key="5">
    <source>
        <dbReference type="Google" id="ProtNLM"/>
    </source>
</evidence>
<dbReference type="OrthoDB" id="1732009at2759"/>
<evidence type="ECO:0000313" key="3">
    <source>
        <dbReference type="EMBL" id="OMP14166.1"/>
    </source>
</evidence>
<feature type="transmembrane region" description="Helical" evidence="2">
    <location>
        <begin position="35"/>
        <end position="59"/>
    </location>
</feature>
<dbReference type="EMBL" id="AWUE01001620">
    <property type="protein sequence ID" value="OMP14166.1"/>
    <property type="molecule type" value="Genomic_DNA"/>
</dbReference>
<protein>
    <recommendedName>
        <fullName evidence="5">Receptor-like protein kinase</fullName>
    </recommendedName>
</protein>
<proteinExistence type="predicted"/>
<evidence type="ECO:0000313" key="4">
    <source>
        <dbReference type="Proteomes" id="UP000187203"/>
    </source>
</evidence>
<comment type="caution">
    <text evidence="3">The sequence shown here is derived from an EMBL/GenBank/DDBJ whole genome shotgun (WGS) entry which is preliminary data.</text>
</comment>
<sequence length="94" mass="10390">MGLCGYPVSKSCSNDEPPPSNLPNENDESKSDITFGWKVVAIGYGCGLVFGLAVGYVVFQTGKPKWVVTLVEDHQHRRRKKPKIGNRRAGGRRM</sequence>
<dbReference type="STRING" id="93759.A0A1R3L4C0"/>
<reference evidence="4" key="1">
    <citation type="submission" date="2013-09" db="EMBL/GenBank/DDBJ databases">
        <title>Corchorus olitorius genome sequencing.</title>
        <authorList>
            <person name="Alam M."/>
            <person name="Haque M.S."/>
            <person name="Islam M.S."/>
            <person name="Emdad E.M."/>
            <person name="Islam M.M."/>
            <person name="Ahmed B."/>
            <person name="Halim A."/>
            <person name="Hossen Q.M.M."/>
            <person name="Hossain M.Z."/>
            <person name="Ahmed R."/>
            <person name="Khan M.M."/>
            <person name="Islam R."/>
            <person name="Rashid M.M."/>
            <person name="Khan S.A."/>
            <person name="Rahman M.S."/>
            <person name="Alam M."/>
            <person name="Yahiya A.S."/>
            <person name="Khan M.S."/>
            <person name="Azam M.S."/>
            <person name="Haque T."/>
            <person name="Lashkar M.Z.H."/>
            <person name="Akhand A.I."/>
            <person name="Morshed G."/>
            <person name="Roy S."/>
            <person name="Uddin K.S."/>
            <person name="Rabeya T."/>
            <person name="Hossain A.S."/>
            <person name="Chowdhury A."/>
            <person name="Snigdha A.R."/>
            <person name="Mortoza M.S."/>
            <person name="Matin S.A."/>
            <person name="Hoque S.M.E."/>
            <person name="Islam M.K."/>
            <person name="Roy D.K."/>
            <person name="Haider R."/>
            <person name="Moosa M.M."/>
            <person name="Elias S.M."/>
            <person name="Hasan A.M."/>
            <person name="Jahan S."/>
            <person name="Shafiuddin M."/>
            <person name="Mahmood N."/>
            <person name="Shommy N.S."/>
        </authorList>
    </citation>
    <scope>NUCLEOTIDE SEQUENCE [LARGE SCALE GENOMIC DNA]</scope>
    <source>
        <strain evidence="4">cv. O-4</strain>
    </source>
</reference>